<feature type="chain" id="PRO_5035926194" evidence="2">
    <location>
        <begin position="27"/>
        <end position="56"/>
    </location>
</feature>
<dbReference type="Proteomes" id="UP000823388">
    <property type="component" value="Chromosome 2N"/>
</dbReference>
<keyword evidence="2" id="KW-0732">Signal</keyword>
<evidence type="ECO:0000313" key="4">
    <source>
        <dbReference type="Proteomes" id="UP000823388"/>
    </source>
</evidence>
<feature type="region of interest" description="Disordered" evidence="1">
    <location>
        <begin position="26"/>
        <end position="56"/>
    </location>
</feature>
<evidence type="ECO:0000313" key="3">
    <source>
        <dbReference type="EMBL" id="KAG2635660.1"/>
    </source>
</evidence>
<sequence>MARARVAFALAVLLFVAMAVAPLAESADGPAADSGPAAAPGPEGIDGLSDDGDDSH</sequence>
<proteinExistence type="predicted"/>
<evidence type="ECO:0000256" key="1">
    <source>
        <dbReference type="SAM" id="MobiDB-lite"/>
    </source>
</evidence>
<name>A0A8T0VKC3_PANVG</name>
<dbReference type="AlphaFoldDB" id="A0A8T0VKC3"/>
<reference evidence="3" key="1">
    <citation type="submission" date="2020-05" db="EMBL/GenBank/DDBJ databases">
        <title>WGS assembly of Panicum virgatum.</title>
        <authorList>
            <person name="Lovell J.T."/>
            <person name="Jenkins J."/>
            <person name="Shu S."/>
            <person name="Juenger T.E."/>
            <person name="Schmutz J."/>
        </authorList>
    </citation>
    <scope>NUCLEOTIDE SEQUENCE</scope>
    <source>
        <strain evidence="3">AP13</strain>
    </source>
</reference>
<gene>
    <name evidence="3" type="ORF">PVAP13_2NG397103</name>
</gene>
<accession>A0A8T0VKC3</accession>
<protein>
    <submittedName>
        <fullName evidence="3">Uncharacterized protein</fullName>
    </submittedName>
</protein>
<dbReference type="EMBL" id="CM029040">
    <property type="protein sequence ID" value="KAG2635660.1"/>
    <property type="molecule type" value="Genomic_DNA"/>
</dbReference>
<comment type="caution">
    <text evidence="3">The sequence shown here is derived from an EMBL/GenBank/DDBJ whole genome shotgun (WGS) entry which is preliminary data.</text>
</comment>
<keyword evidence="4" id="KW-1185">Reference proteome</keyword>
<organism evidence="3 4">
    <name type="scientific">Panicum virgatum</name>
    <name type="common">Blackwell switchgrass</name>
    <dbReference type="NCBI Taxonomy" id="38727"/>
    <lineage>
        <taxon>Eukaryota</taxon>
        <taxon>Viridiplantae</taxon>
        <taxon>Streptophyta</taxon>
        <taxon>Embryophyta</taxon>
        <taxon>Tracheophyta</taxon>
        <taxon>Spermatophyta</taxon>
        <taxon>Magnoliopsida</taxon>
        <taxon>Liliopsida</taxon>
        <taxon>Poales</taxon>
        <taxon>Poaceae</taxon>
        <taxon>PACMAD clade</taxon>
        <taxon>Panicoideae</taxon>
        <taxon>Panicodae</taxon>
        <taxon>Paniceae</taxon>
        <taxon>Panicinae</taxon>
        <taxon>Panicum</taxon>
        <taxon>Panicum sect. Hiantes</taxon>
    </lineage>
</organism>
<feature type="compositionally biased region" description="Low complexity" evidence="1">
    <location>
        <begin position="26"/>
        <end position="42"/>
    </location>
</feature>
<evidence type="ECO:0000256" key="2">
    <source>
        <dbReference type="SAM" id="SignalP"/>
    </source>
</evidence>
<feature type="signal peptide" evidence="2">
    <location>
        <begin position="1"/>
        <end position="26"/>
    </location>
</feature>